<dbReference type="AlphaFoldDB" id="A0A0F9DN65"/>
<dbReference type="CDD" id="cd11539">
    <property type="entry name" value="NTP-PPase_u2"/>
    <property type="match status" value="1"/>
</dbReference>
<sequence length="110" mass="12478">MNEKIKLMSSPFIDAKEVSENEIYHTALKKWGIKFQVIMLGEEQAELFKAISKQVRKPTTTRAIEIAEELADVEVMIGQMKIAFGIPDEQVRVWKKAKLTKLGSLCGLIK</sequence>
<evidence type="ECO:0000313" key="1">
    <source>
        <dbReference type="EMBL" id="KKL55241.1"/>
    </source>
</evidence>
<name>A0A0F9DN65_9ZZZZ</name>
<reference evidence="1" key="1">
    <citation type="journal article" date="2015" name="Nature">
        <title>Complex archaea that bridge the gap between prokaryotes and eukaryotes.</title>
        <authorList>
            <person name="Spang A."/>
            <person name="Saw J.H."/>
            <person name="Jorgensen S.L."/>
            <person name="Zaremba-Niedzwiedzka K."/>
            <person name="Martijn J."/>
            <person name="Lind A.E."/>
            <person name="van Eijk R."/>
            <person name="Schleper C."/>
            <person name="Guy L."/>
            <person name="Ettema T.J."/>
        </authorList>
    </citation>
    <scope>NUCLEOTIDE SEQUENCE</scope>
</reference>
<comment type="caution">
    <text evidence="1">The sequence shown here is derived from an EMBL/GenBank/DDBJ whole genome shotgun (WGS) entry which is preliminary data.</text>
</comment>
<proteinExistence type="predicted"/>
<protein>
    <submittedName>
        <fullName evidence="1">Uncharacterized protein</fullName>
    </submittedName>
</protein>
<accession>A0A0F9DN65</accession>
<gene>
    <name evidence="1" type="ORF">LCGC14_2257380</name>
</gene>
<organism evidence="1">
    <name type="scientific">marine sediment metagenome</name>
    <dbReference type="NCBI Taxonomy" id="412755"/>
    <lineage>
        <taxon>unclassified sequences</taxon>
        <taxon>metagenomes</taxon>
        <taxon>ecological metagenomes</taxon>
    </lineage>
</organism>
<dbReference type="EMBL" id="LAZR01030910">
    <property type="protein sequence ID" value="KKL55241.1"/>
    <property type="molecule type" value="Genomic_DNA"/>
</dbReference>